<dbReference type="EMBL" id="DAATGT010000005">
    <property type="protein sequence ID" value="HAE8319353.1"/>
    <property type="molecule type" value="Genomic_DNA"/>
</dbReference>
<evidence type="ECO:0008006" key="3">
    <source>
        <dbReference type="Google" id="ProtNLM"/>
    </source>
</evidence>
<protein>
    <recommendedName>
        <fullName evidence="3">Portal protein</fullName>
    </recommendedName>
</protein>
<comment type="caution">
    <text evidence="2">The sequence shown here is derived from an EMBL/GenBank/DDBJ whole genome shotgun (WGS) entry which is preliminary data.</text>
</comment>
<name>A0A737JVS2_SALET</name>
<dbReference type="AlphaFoldDB" id="A0A737JVS2"/>
<evidence type="ECO:0000313" key="2">
    <source>
        <dbReference type="EMBL" id="HAE8319353.1"/>
    </source>
</evidence>
<dbReference type="Pfam" id="PF23899">
    <property type="entry name" value="SU10_portal"/>
    <property type="match status" value="1"/>
</dbReference>
<proteinExistence type="predicted"/>
<reference evidence="2" key="1">
    <citation type="journal article" date="2018" name="Genome Biol.">
        <title>SKESA: strategic k-mer extension for scrupulous assemblies.</title>
        <authorList>
            <person name="Souvorov A."/>
            <person name="Agarwala R."/>
            <person name="Lipman D.J."/>
        </authorList>
    </citation>
    <scope>NUCLEOTIDE SEQUENCE</scope>
    <source>
        <strain evidence="2">IP 2/88</strain>
        <strain evidence="1">IP 33 K</strain>
    </source>
</reference>
<accession>A0A737JVS2</accession>
<reference evidence="2" key="2">
    <citation type="submission" date="2018-07" db="EMBL/GenBank/DDBJ databases">
        <authorList>
            <consortium name="NCBI Pathogen Detection Project"/>
        </authorList>
    </citation>
    <scope>NUCLEOTIDE SEQUENCE</scope>
    <source>
        <strain evidence="2">IP 2/88</strain>
        <strain evidence="1">IP 33 K</strain>
    </source>
</reference>
<gene>
    <name evidence="2" type="ORF">GNB42_001944</name>
    <name evidence="1" type="ORF">GNB54_001346</name>
</gene>
<dbReference type="EMBL" id="DAAHMM010000004">
    <property type="protein sequence ID" value="HAB6612446.1"/>
    <property type="molecule type" value="Genomic_DNA"/>
</dbReference>
<organism evidence="2">
    <name type="scientific">Salmonella enterica subsp. enterica serovar Paratyphi C</name>
    <dbReference type="NCBI Taxonomy" id="57046"/>
    <lineage>
        <taxon>Bacteria</taxon>
        <taxon>Pseudomonadati</taxon>
        <taxon>Pseudomonadota</taxon>
        <taxon>Gammaproteobacteria</taxon>
        <taxon>Enterobacterales</taxon>
        <taxon>Enterobacteriaceae</taxon>
        <taxon>Salmonella</taxon>
    </lineage>
</organism>
<dbReference type="InterPro" id="IPR056909">
    <property type="entry name" value="SU10_portal"/>
</dbReference>
<evidence type="ECO:0000313" key="1">
    <source>
        <dbReference type="EMBL" id="HAB6612446.1"/>
    </source>
</evidence>
<sequence>MRKQRKQISDEELLDIVQKQFNYCWQDKEGYAQRYGLAWRYYMGMEPQDTNQTGVEPRQVIREMVEENFQVFKTLFNDSTSSVVNVRSNNIKADDADKISRVLNTELMNVDSISRKLENYMKETLLTGQGHMKVYLLDQLYDERTEEFKNKPQEWLDTYQKEMSSRGFNEITFDIDDTQTIRTSKAEREQAQKFGLSAPKSYKVFSGTIKAISKAIIPCVDFIPFEQIYVHPLTQYSLDDAPYFCHSYPLSINDGLRNGWDHDTMMTGCSYYETDPNFATTGLIVGQQYNPFDVDGSGITPAEGSEYFQVYEHYWRGVYRGSVPKLWRVFTTKTELLEEPTEVDEIPFVSARVMEIPNSFYGQGIYDTARTIQDDMTRQARMITYTAQNAAYGRYWGVRDSFDNDSLQDMRPGGVVTVEDPSSIGVFQTPDISQAMKILMDDTKDRYQSQLRSAGNIGEALEKFSETSGVTTSLIINKSEQGIRSRASTFAETGLIPVYKKFYRLLQSIKHPIDAIAPGVTLADFPKNLGMIFDVSTLTDKQQNAQNVLQAFQMQQQLNGGQLPSWISAENQYNALSQYVRAGTGNGDVSSFITDPKTMKPSKAQQYMEAVKYEAAITSTKAGAAAVELENAKALSETHKNDAQAALYASEMAANKAKETRDNQLQELQINNLILQNAKLAADIESETTDTALSPVRLTAELNEIESGIIAEQANIANQNYAQGANVNVD</sequence>